<feature type="transmembrane region" description="Helical" evidence="15">
    <location>
        <begin position="99"/>
        <end position="123"/>
    </location>
</feature>
<dbReference type="AlphaFoldDB" id="L5K0C3"/>
<evidence type="ECO:0000256" key="14">
    <source>
        <dbReference type="SAM" id="MobiDB-lite"/>
    </source>
</evidence>
<evidence type="ECO:0000313" key="17">
    <source>
        <dbReference type="EMBL" id="ELK05030.1"/>
    </source>
</evidence>
<dbReference type="InterPro" id="IPR035897">
    <property type="entry name" value="Toll_tir_struct_dom_sf"/>
</dbReference>
<evidence type="ECO:0000256" key="9">
    <source>
        <dbReference type="ARBA" id="ARBA00023136"/>
    </source>
</evidence>
<dbReference type="PRINTS" id="PR01537">
    <property type="entry name" value="INTRLKN1R1F"/>
</dbReference>
<organism evidence="17 18">
    <name type="scientific">Pteropus alecto</name>
    <name type="common">Black flying fox</name>
    <dbReference type="NCBI Taxonomy" id="9402"/>
    <lineage>
        <taxon>Eukaryota</taxon>
        <taxon>Metazoa</taxon>
        <taxon>Chordata</taxon>
        <taxon>Craniata</taxon>
        <taxon>Vertebrata</taxon>
        <taxon>Euteleostomi</taxon>
        <taxon>Mammalia</taxon>
        <taxon>Eutheria</taxon>
        <taxon>Laurasiatheria</taxon>
        <taxon>Chiroptera</taxon>
        <taxon>Yinpterochiroptera</taxon>
        <taxon>Pteropodoidea</taxon>
        <taxon>Pteropodidae</taxon>
        <taxon>Pteropodinae</taxon>
        <taxon>Pteropus</taxon>
    </lineage>
</organism>
<keyword evidence="4" id="KW-0732">Signal</keyword>
<dbReference type="STRING" id="9402.L5K0C3"/>
<dbReference type="PROSITE" id="PS50104">
    <property type="entry name" value="TIR"/>
    <property type="match status" value="1"/>
</dbReference>
<feature type="domain" description="TIR" evidence="16">
    <location>
        <begin position="144"/>
        <end position="304"/>
    </location>
</feature>
<dbReference type="PANTHER" id="PTHR11890">
    <property type="entry name" value="INTERLEUKIN-1 RECEPTOR FAMILY MEMBER"/>
    <property type="match status" value="1"/>
</dbReference>
<keyword evidence="18" id="KW-1185">Reference proteome</keyword>
<keyword evidence="11 17" id="KW-0675">Receptor</keyword>
<dbReference type="SUPFAM" id="SSF52200">
    <property type="entry name" value="Toll/Interleukin receptor TIR domain"/>
    <property type="match status" value="1"/>
</dbReference>
<evidence type="ECO:0000256" key="4">
    <source>
        <dbReference type="ARBA" id="ARBA00022729"/>
    </source>
</evidence>
<dbReference type="SMART" id="SM00255">
    <property type="entry name" value="TIR"/>
    <property type="match status" value="1"/>
</dbReference>
<protein>
    <submittedName>
        <fullName evidence="17">Interleukin-1 receptor-like 1</fullName>
    </submittedName>
</protein>
<dbReference type="InParanoid" id="L5K0C3"/>
<dbReference type="GO" id="GO:0016020">
    <property type="term" value="C:membrane"/>
    <property type="evidence" value="ECO:0007669"/>
    <property type="project" value="UniProtKB-SubCell"/>
</dbReference>
<evidence type="ECO:0000256" key="6">
    <source>
        <dbReference type="ARBA" id="ARBA00022801"/>
    </source>
</evidence>
<evidence type="ECO:0000256" key="8">
    <source>
        <dbReference type="ARBA" id="ARBA00023027"/>
    </source>
</evidence>
<evidence type="ECO:0000256" key="2">
    <source>
        <dbReference type="ARBA" id="ARBA00009752"/>
    </source>
</evidence>
<evidence type="ECO:0000256" key="3">
    <source>
        <dbReference type="ARBA" id="ARBA00022692"/>
    </source>
</evidence>
<dbReference type="Gene3D" id="2.60.40.10">
    <property type="entry name" value="Immunoglobulins"/>
    <property type="match status" value="1"/>
</dbReference>
<dbReference type="eggNOG" id="ENOG502RU6H">
    <property type="taxonomic scope" value="Eukaryota"/>
</dbReference>
<evidence type="ECO:0000259" key="16">
    <source>
        <dbReference type="PROSITE" id="PS50104"/>
    </source>
</evidence>
<gene>
    <name evidence="17" type="ORF">PAL_GLEAN10005837</name>
</gene>
<keyword evidence="13" id="KW-0393">Immunoglobulin domain</keyword>
<dbReference type="GO" id="GO:0016787">
    <property type="term" value="F:hydrolase activity"/>
    <property type="evidence" value="ECO:0007669"/>
    <property type="project" value="UniProtKB-KW"/>
</dbReference>
<comment type="subcellular location">
    <subcellularLocation>
        <location evidence="1">Membrane</location>
        <topology evidence="1">Single-pass type I membrane protein</topology>
    </subcellularLocation>
</comment>
<dbReference type="FunFam" id="3.40.50.10140:FF:000002">
    <property type="entry name" value="Interleukin 1 receptor accessory protein"/>
    <property type="match status" value="1"/>
</dbReference>
<evidence type="ECO:0000256" key="1">
    <source>
        <dbReference type="ARBA" id="ARBA00004479"/>
    </source>
</evidence>
<dbReference type="InterPro" id="IPR015621">
    <property type="entry name" value="IL-1_rcpt_fam"/>
</dbReference>
<dbReference type="Proteomes" id="UP000010552">
    <property type="component" value="Unassembled WGS sequence"/>
</dbReference>
<dbReference type="PANTHER" id="PTHR11890:SF7">
    <property type="entry name" value="INTERLEUKIN-1 RECEPTOR-LIKE 1"/>
    <property type="match status" value="1"/>
</dbReference>
<keyword evidence="5" id="KW-0677">Repeat</keyword>
<evidence type="ECO:0000256" key="5">
    <source>
        <dbReference type="ARBA" id="ARBA00022737"/>
    </source>
</evidence>
<dbReference type="EMBL" id="KB031050">
    <property type="protein sequence ID" value="ELK05030.1"/>
    <property type="molecule type" value="Genomic_DNA"/>
</dbReference>
<dbReference type="FunFam" id="2.60.40.10:FF:000188">
    <property type="entry name" value="Interleukin-1 receptor accessory protein-like 1"/>
    <property type="match status" value="1"/>
</dbReference>
<dbReference type="InterPro" id="IPR000157">
    <property type="entry name" value="TIR_dom"/>
</dbReference>
<dbReference type="GO" id="GO:0002113">
    <property type="term" value="F:interleukin-33 binding"/>
    <property type="evidence" value="ECO:0007669"/>
    <property type="project" value="TreeGrafter"/>
</dbReference>
<keyword evidence="7 15" id="KW-1133">Transmembrane helix</keyword>
<keyword evidence="12" id="KW-0325">Glycoprotein</keyword>
<sequence>MIGGAGRMDRALAMNCKALQGSRYYTQGTYLLIDNATSKDSGDYTCKFMHNENGVNYIVTATRSFTVQDENGFSSFPVIIAPPQNEIKDVEIVDHQSTYYILAGFGTLLMLINIMMIMLKVFWIEVTLFWRDTAGHYKTSNDGKIYDAYVIYPRTHKDNPEATSSVEYFVHQILPDVLENKCGYNLCIYGRDLLPGEDAATAVETNIQKSRRHIFILTPQILHSKEFAYEQEIALHSALIHNDSKAILIEMEALSEPGGLQGMEMQDSLRHLMKVQGTIKWRDDHVANKRSLNSKFWKHVRYHMPVPNKPPRKPSHLASLSAQGPQCLRGHADTPDFVNANTS</sequence>
<evidence type="ECO:0000256" key="13">
    <source>
        <dbReference type="ARBA" id="ARBA00023319"/>
    </source>
</evidence>
<keyword evidence="9 15" id="KW-0472">Membrane</keyword>
<accession>L5K0C3</accession>
<keyword evidence="3 15" id="KW-0812">Transmembrane</keyword>
<keyword evidence="10" id="KW-1015">Disulfide bond</keyword>
<proteinExistence type="inferred from homology"/>
<keyword evidence="6" id="KW-0378">Hydrolase</keyword>
<evidence type="ECO:0000313" key="18">
    <source>
        <dbReference type="Proteomes" id="UP000010552"/>
    </source>
</evidence>
<dbReference type="InterPro" id="IPR013783">
    <property type="entry name" value="Ig-like_fold"/>
</dbReference>
<dbReference type="GO" id="GO:0007165">
    <property type="term" value="P:signal transduction"/>
    <property type="evidence" value="ECO:0007669"/>
    <property type="project" value="InterPro"/>
</dbReference>
<dbReference type="Gene3D" id="3.40.50.10140">
    <property type="entry name" value="Toll/interleukin-1 receptor homology (TIR) domain"/>
    <property type="match status" value="1"/>
</dbReference>
<reference evidence="18" key="1">
    <citation type="journal article" date="2013" name="Science">
        <title>Comparative analysis of bat genomes provides insight into the evolution of flight and immunity.</title>
        <authorList>
            <person name="Zhang G."/>
            <person name="Cowled C."/>
            <person name="Shi Z."/>
            <person name="Huang Z."/>
            <person name="Bishop-Lilly K.A."/>
            <person name="Fang X."/>
            <person name="Wynne J.W."/>
            <person name="Xiong Z."/>
            <person name="Baker M.L."/>
            <person name="Zhao W."/>
            <person name="Tachedjian M."/>
            <person name="Zhu Y."/>
            <person name="Zhou P."/>
            <person name="Jiang X."/>
            <person name="Ng J."/>
            <person name="Yang L."/>
            <person name="Wu L."/>
            <person name="Xiao J."/>
            <person name="Feng Y."/>
            <person name="Chen Y."/>
            <person name="Sun X."/>
            <person name="Zhang Y."/>
            <person name="Marsh G.A."/>
            <person name="Crameri G."/>
            <person name="Broder C.C."/>
            <person name="Frey K.G."/>
            <person name="Wang L.F."/>
            <person name="Wang J."/>
        </authorList>
    </citation>
    <scope>NUCLEOTIDE SEQUENCE [LARGE SCALE GENOMIC DNA]</scope>
</reference>
<name>L5K0C3_PTEAL</name>
<feature type="region of interest" description="Disordered" evidence="14">
    <location>
        <begin position="306"/>
        <end position="343"/>
    </location>
</feature>
<evidence type="ECO:0000256" key="11">
    <source>
        <dbReference type="ARBA" id="ARBA00023170"/>
    </source>
</evidence>
<evidence type="ECO:0000256" key="7">
    <source>
        <dbReference type="ARBA" id="ARBA00022989"/>
    </source>
</evidence>
<evidence type="ECO:0000256" key="12">
    <source>
        <dbReference type="ARBA" id="ARBA00023180"/>
    </source>
</evidence>
<keyword evidence="8" id="KW-0520">NAD</keyword>
<dbReference type="FunCoup" id="L5K0C3">
    <property type="interactions" value="52"/>
</dbReference>
<evidence type="ECO:0000256" key="10">
    <source>
        <dbReference type="ARBA" id="ARBA00023157"/>
    </source>
</evidence>
<evidence type="ECO:0000256" key="15">
    <source>
        <dbReference type="SAM" id="Phobius"/>
    </source>
</evidence>
<comment type="similarity">
    <text evidence="2">Belongs to the interleukin-1 receptor family.</text>
</comment>
<dbReference type="Pfam" id="PF01582">
    <property type="entry name" value="TIR"/>
    <property type="match status" value="1"/>
</dbReference>